<proteinExistence type="predicted"/>
<reference evidence="1" key="1">
    <citation type="submission" date="2017-02" db="EMBL/GenBank/DDBJ databases">
        <title>Delving into the versatile metabolic prowess of the omnipresent phylum Bacteroidetes.</title>
        <authorList>
            <person name="Nobu M.K."/>
            <person name="Mei R."/>
            <person name="Narihiro T."/>
            <person name="Kuroda K."/>
            <person name="Liu W.-T."/>
        </authorList>
    </citation>
    <scope>NUCLEOTIDE SEQUENCE</scope>
    <source>
        <strain evidence="1">ADurb.Bin160</strain>
    </source>
</reference>
<name>A0A1V5ZQ06_9BACT</name>
<dbReference type="AlphaFoldDB" id="A0A1V5ZQ06"/>
<dbReference type="EMBL" id="MWDB01000004">
    <property type="protein sequence ID" value="OQB42257.1"/>
    <property type="molecule type" value="Genomic_DNA"/>
</dbReference>
<organism evidence="1">
    <name type="scientific">candidate division CPR1 bacterium ADurb.Bin160</name>
    <dbReference type="NCBI Taxonomy" id="1852826"/>
    <lineage>
        <taxon>Bacteria</taxon>
        <taxon>candidate division CPR1</taxon>
    </lineage>
</organism>
<protein>
    <submittedName>
        <fullName evidence="1">Uncharacterized protein</fullName>
    </submittedName>
</protein>
<dbReference type="Proteomes" id="UP000485621">
    <property type="component" value="Unassembled WGS sequence"/>
</dbReference>
<accession>A0A1V5ZQ06</accession>
<comment type="caution">
    <text evidence="1">The sequence shown here is derived from an EMBL/GenBank/DDBJ whole genome shotgun (WGS) entry which is preliminary data.</text>
</comment>
<sequence>MQKNNFDIVVKNLSKYKNKLIEIDKVKEIVKKILDNEYSENKAYKMIYHLKNK</sequence>
<evidence type="ECO:0000313" key="1">
    <source>
        <dbReference type="EMBL" id="OQB42257.1"/>
    </source>
</evidence>
<gene>
    <name evidence="1" type="ORF">BWY04_00321</name>
</gene>